<dbReference type="SUPFAM" id="SSF50199">
    <property type="entry name" value="Staphylococcal nuclease"/>
    <property type="match status" value="1"/>
</dbReference>
<dbReference type="InterPro" id="IPR035437">
    <property type="entry name" value="SNase_OB-fold_sf"/>
</dbReference>
<evidence type="ECO:0000313" key="3">
    <source>
        <dbReference type="Proteomes" id="UP000321577"/>
    </source>
</evidence>
<dbReference type="EMBL" id="BKAG01000019">
    <property type="protein sequence ID" value="GEP43579.1"/>
    <property type="molecule type" value="Genomic_DNA"/>
</dbReference>
<reference evidence="2 3" key="1">
    <citation type="submission" date="2019-07" db="EMBL/GenBank/DDBJ databases">
        <title>Whole genome shotgun sequence of Brevifollis gellanilyticus NBRC 108608.</title>
        <authorList>
            <person name="Hosoyama A."/>
            <person name="Uohara A."/>
            <person name="Ohji S."/>
            <person name="Ichikawa N."/>
        </authorList>
    </citation>
    <scope>NUCLEOTIDE SEQUENCE [LARGE SCALE GENOMIC DNA]</scope>
    <source>
        <strain evidence="2 3">NBRC 108608</strain>
    </source>
</reference>
<dbReference type="InterPro" id="IPR016071">
    <property type="entry name" value="Staphylococal_nuclease_OB-fold"/>
</dbReference>
<gene>
    <name evidence="2" type="ORF">BGE01nite_28700</name>
</gene>
<proteinExistence type="predicted"/>
<dbReference type="Proteomes" id="UP000321577">
    <property type="component" value="Unassembled WGS sequence"/>
</dbReference>
<keyword evidence="3" id="KW-1185">Reference proteome</keyword>
<dbReference type="RefSeq" id="WP_170266791.1">
    <property type="nucleotide sequence ID" value="NZ_BKAG01000019.1"/>
</dbReference>
<sequence length="195" mass="22403">MWLWIALLFAGWQGWEQVVQKTSSPEREATKVFEVILDAKWHPHRDNDGDSFHLEHGGKVHEFRLYFADCPEKKRHHLNGDRLAEQGRYFGGLSEAETVLVGQRGEAFTRELMSTQPFVVCTKWHKVYNSGRYYAFVIFPDDLDLSAKLVSAGLARIHTGGTTLPDGRDKKAYEQQLKQMEAEARNARRGAWGRL</sequence>
<dbReference type="Pfam" id="PF00565">
    <property type="entry name" value="SNase"/>
    <property type="match status" value="1"/>
</dbReference>
<evidence type="ECO:0000259" key="1">
    <source>
        <dbReference type="PROSITE" id="PS50830"/>
    </source>
</evidence>
<dbReference type="AlphaFoldDB" id="A0A512MA17"/>
<name>A0A512MA17_9BACT</name>
<protein>
    <recommendedName>
        <fullName evidence="1">TNase-like domain-containing protein</fullName>
    </recommendedName>
</protein>
<dbReference type="PROSITE" id="PS50830">
    <property type="entry name" value="TNASE_3"/>
    <property type="match status" value="1"/>
</dbReference>
<comment type="caution">
    <text evidence="2">The sequence shown here is derived from an EMBL/GenBank/DDBJ whole genome shotgun (WGS) entry which is preliminary data.</text>
</comment>
<organism evidence="2 3">
    <name type="scientific">Brevifollis gellanilyticus</name>
    <dbReference type="NCBI Taxonomy" id="748831"/>
    <lineage>
        <taxon>Bacteria</taxon>
        <taxon>Pseudomonadati</taxon>
        <taxon>Verrucomicrobiota</taxon>
        <taxon>Verrucomicrobiia</taxon>
        <taxon>Verrucomicrobiales</taxon>
        <taxon>Verrucomicrobiaceae</taxon>
    </lineage>
</organism>
<evidence type="ECO:0000313" key="2">
    <source>
        <dbReference type="EMBL" id="GEP43579.1"/>
    </source>
</evidence>
<feature type="domain" description="TNase-like" evidence="1">
    <location>
        <begin position="48"/>
        <end position="194"/>
    </location>
</feature>
<dbReference type="SMART" id="SM00318">
    <property type="entry name" value="SNc"/>
    <property type="match status" value="1"/>
</dbReference>
<accession>A0A512MA17</accession>
<dbReference type="Gene3D" id="2.40.50.90">
    <property type="match status" value="1"/>
</dbReference>